<dbReference type="OrthoDB" id="412874at2759"/>
<dbReference type="InterPro" id="IPR029463">
    <property type="entry name" value="Lys_MEP"/>
</dbReference>
<proteinExistence type="inferred from homology"/>
<dbReference type="Pfam" id="PF14521">
    <property type="entry name" value="Aspzincin_M35"/>
    <property type="match status" value="1"/>
</dbReference>
<dbReference type="KEGG" id="more:E1B28_011131"/>
<dbReference type="InterPro" id="IPR050414">
    <property type="entry name" value="Fungal_M35_metalloproteases"/>
</dbReference>
<evidence type="ECO:0000256" key="7">
    <source>
        <dbReference type="ARBA" id="ARBA00023049"/>
    </source>
</evidence>
<dbReference type="PANTHER" id="PTHR37016:SF3">
    <property type="entry name" value="NEUTRAL PROTEASE 2-RELATED"/>
    <property type="match status" value="1"/>
</dbReference>
<gene>
    <name evidence="9" type="ORF">E1B28_011131</name>
</gene>
<comment type="cofactor">
    <cofactor evidence="1">
        <name>Zn(2+)</name>
        <dbReference type="ChEBI" id="CHEBI:29105"/>
    </cofactor>
</comment>
<evidence type="ECO:0000313" key="10">
    <source>
        <dbReference type="Proteomes" id="UP001049176"/>
    </source>
</evidence>
<keyword evidence="7" id="KW-0482">Metalloprotease</keyword>
<dbReference type="GO" id="GO:0006508">
    <property type="term" value="P:proteolysis"/>
    <property type="evidence" value="ECO:0007669"/>
    <property type="project" value="UniProtKB-KW"/>
</dbReference>
<dbReference type="InterPro" id="IPR024079">
    <property type="entry name" value="MetalloPept_cat_dom_sf"/>
</dbReference>
<keyword evidence="3" id="KW-0645">Protease</keyword>
<keyword evidence="5" id="KW-0378">Hydrolase</keyword>
<dbReference type="AlphaFoldDB" id="A0A9P7UQW0"/>
<protein>
    <recommendedName>
        <fullName evidence="8">Lysine-specific metallo-endopeptidase domain-containing protein</fullName>
    </recommendedName>
</protein>
<evidence type="ECO:0000256" key="2">
    <source>
        <dbReference type="ARBA" id="ARBA00010279"/>
    </source>
</evidence>
<evidence type="ECO:0000256" key="4">
    <source>
        <dbReference type="ARBA" id="ARBA00022723"/>
    </source>
</evidence>
<dbReference type="SUPFAM" id="SSF55486">
    <property type="entry name" value="Metalloproteases ('zincins'), catalytic domain"/>
    <property type="match status" value="1"/>
</dbReference>
<organism evidence="9 10">
    <name type="scientific">Marasmius oreades</name>
    <name type="common">fairy-ring Marasmius</name>
    <dbReference type="NCBI Taxonomy" id="181124"/>
    <lineage>
        <taxon>Eukaryota</taxon>
        <taxon>Fungi</taxon>
        <taxon>Dikarya</taxon>
        <taxon>Basidiomycota</taxon>
        <taxon>Agaricomycotina</taxon>
        <taxon>Agaricomycetes</taxon>
        <taxon>Agaricomycetidae</taxon>
        <taxon>Agaricales</taxon>
        <taxon>Marasmiineae</taxon>
        <taxon>Marasmiaceae</taxon>
        <taxon>Marasmius</taxon>
    </lineage>
</organism>
<dbReference type="Gene3D" id="3.40.390.10">
    <property type="entry name" value="Collagenase (Catalytic Domain)"/>
    <property type="match status" value="1"/>
</dbReference>
<keyword evidence="10" id="KW-1185">Reference proteome</keyword>
<evidence type="ECO:0000256" key="3">
    <source>
        <dbReference type="ARBA" id="ARBA00022670"/>
    </source>
</evidence>
<dbReference type="GO" id="GO:0046872">
    <property type="term" value="F:metal ion binding"/>
    <property type="evidence" value="ECO:0007669"/>
    <property type="project" value="UniProtKB-KW"/>
</dbReference>
<dbReference type="Proteomes" id="UP001049176">
    <property type="component" value="Chromosome 7"/>
</dbReference>
<evidence type="ECO:0000256" key="1">
    <source>
        <dbReference type="ARBA" id="ARBA00001947"/>
    </source>
</evidence>
<dbReference type="RefSeq" id="XP_043005916.1">
    <property type="nucleotide sequence ID" value="XM_043156131.1"/>
</dbReference>
<evidence type="ECO:0000259" key="8">
    <source>
        <dbReference type="Pfam" id="PF14521"/>
    </source>
</evidence>
<dbReference type="EMBL" id="CM032187">
    <property type="protein sequence ID" value="KAG7089446.1"/>
    <property type="molecule type" value="Genomic_DNA"/>
</dbReference>
<reference evidence="9" key="1">
    <citation type="journal article" date="2021" name="Genome Biol. Evol.">
        <title>The assembled and annotated genome of the fairy-ring fungus Marasmius oreades.</title>
        <authorList>
            <person name="Hiltunen M."/>
            <person name="Ament-Velasquez S.L."/>
            <person name="Johannesson H."/>
        </authorList>
    </citation>
    <scope>NUCLEOTIDE SEQUENCE</scope>
    <source>
        <strain evidence="9">03SP1</strain>
    </source>
</reference>
<dbReference type="GO" id="GO:0004222">
    <property type="term" value="F:metalloendopeptidase activity"/>
    <property type="evidence" value="ECO:0007669"/>
    <property type="project" value="InterPro"/>
</dbReference>
<feature type="domain" description="Lysine-specific metallo-endopeptidase" evidence="8">
    <location>
        <begin position="3"/>
        <end position="47"/>
    </location>
</feature>
<evidence type="ECO:0000256" key="6">
    <source>
        <dbReference type="ARBA" id="ARBA00022833"/>
    </source>
</evidence>
<keyword evidence="4" id="KW-0479">Metal-binding</keyword>
<accession>A0A9P7UQW0</accession>
<sequence length="62" mass="6774">MSSRGGIILHELSHAVDGTDDVIYGCTAASQLSPADKKRNADSYRCFGLNVYLEWNCVNGPR</sequence>
<dbReference type="GeneID" id="66080206"/>
<comment type="similarity">
    <text evidence="2">Belongs to the peptidase M35 family.</text>
</comment>
<evidence type="ECO:0000256" key="5">
    <source>
        <dbReference type="ARBA" id="ARBA00022801"/>
    </source>
</evidence>
<dbReference type="PANTHER" id="PTHR37016">
    <property type="match status" value="1"/>
</dbReference>
<name>A0A9P7UQW0_9AGAR</name>
<comment type="caution">
    <text evidence="9">The sequence shown here is derived from an EMBL/GenBank/DDBJ whole genome shotgun (WGS) entry which is preliminary data.</text>
</comment>
<evidence type="ECO:0000313" key="9">
    <source>
        <dbReference type="EMBL" id="KAG7089446.1"/>
    </source>
</evidence>
<keyword evidence="6" id="KW-0862">Zinc</keyword>